<keyword evidence="5" id="KW-0677">Repeat</keyword>
<evidence type="ECO:0000256" key="6">
    <source>
        <dbReference type="ARBA" id="ARBA00022989"/>
    </source>
</evidence>
<feature type="domain" description="Ig-like" evidence="12">
    <location>
        <begin position="31"/>
        <end position="119"/>
    </location>
</feature>
<evidence type="ECO:0000313" key="14">
    <source>
        <dbReference type="Proteomes" id="UP000694425"/>
    </source>
</evidence>
<accession>A0A8C7ESS5</accession>
<keyword evidence="8" id="KW-1015">Disulfide bond</keyword>
<dbReference type="Ensembl" id="ENSNVIT00000024293.1">
    <property type="protein sequence ID" value="ENSNVIP00000020856.1"/>
    <property type="gene ID" value="ENSNVIG00000016314.1"/>
</dbReference>
<feature type="transmembrane region" description="Helical" evidence="11">
    <location>
        <begin position="242"/>
        <end position="264"/>
    </location>
</feature>
<dbReference type="InterPro" id="IPR007110">
    <property type="entry name" value="Ig-like_dom"/>
</dbReference>
<dbReference type="SMART" id="SM00409">
    <property type="entry name" value="IG"/>
    <property type="match status" value="2"/>
</dbReference>
<dbReference type="PANTHER" id="PTHR11738">
    <property type="entry name" value="MHC CLASS I NK CELL RECEPTOR"/>
    <property type="match status" value="1"/>
</dbReference>
<keyword evidence="6 11" id="KW-1133">Transmembrane helix</keyword>
<dbReference type="InterPro" id="IPR036179">
    <property type="entry name" value="Ig-like_dom_sf"/>
</dbReference>
<keyword evidence="14" id="KW-1185">Reference proteome</keyword>
<keyword evidence="3 11" id="KW-0812">Transmembrane</keyword>
<evidence type="ECO:0000259" key="12">
    <source>
        <dbReference type="PROSITE" id="PS50835"/>
    </source>
</evidence>
<dbReference type="Pfam" id="PF00047">
    <property type="entry name" value="ig"/>
    <property type="match status" value="2"/>
</dbReference>
<evidence type="ECO:0000256" key="5">
    <source>
        <dbReference type="ARBA" id="ARBA00022737"/>
    </source>
</evidence>
<comment type="subcellular location">
    <subcellularLocation>
        <location evidence="1">Cell membrane</location>
        <topology evidence="1">Single-pass membrane protein</topology>
    </subcellularLocation>
</comment>
<dbReference type="FunFam" id="2.60.40.10:FF:000049">
    <property type="entry name" value="Leukocyte immunoglobulin-like receptor subfamily B member 1"/>
    <property type="match status" value="2"/>
</dbReference>
<dbReference type="InterPro" id="IPR003599">
    <property type="entry name" value="Ig_sub"/>
</dbReference>
<keyword evidence="9" id="KW-0325">Glycoprotein</keyword>
<reference evidence="13" key="2">
    <citation type="submission" date="2025-09" db="UniProtKB">
        <authorList>
            <consortium name="Ensembl"/>
        </authorList>
    </citation>
    <scope>IDENTIFICATION</scope>
</reference>
<reference evidence="13" key="1">
    <citation type="submission" date="2025-08" db="UniProtKB">
        <authorList>
            <consortium name="Ensembl"/>
        </authorList>
    </citation>
    <scope>IDENTIFICATION</scope>
</reference>
<evidence type="ECO:0000313" key="13">
    <source>
        <dbReference type="Ensembl" id="ENSNVIP00000020856.1"/>
    </source>
</evidence>
<evidence type="ECO:0000256" key="10">
    <source>
        <dbReference type="ARBA" id="ARBA00023319"/>
    </source>
</evidence>
<evidence type="ECO:0000256" key="3">
    <source>
        <dbReference type="ARBA" id="ARBA00022692"/>
    </source>
</evidence>
<keyword evidence="2" id="KW-1003">Cell membrane</keyword>
<dbReference type="GO" id="GO:0002764">
    <property type="term" value="P:immune response-regulating signaling pathway"/>
    <property type="evidence" value="ECO:0007669"/>
    <property type="project" value="TreeGrafter"/>
</dbReference>
<evidence type="ECO:0000256" key="8">
    <source>
        <dbReference type="ARBA" id="ARBA00023157"/>
    </source>
</evidence>
<dbReference type="InterPro" id="IPR013783">
    <property type="entry name" value="Ig-like_fold"/>
</dbReference>
<dbReference type="GO" id="GO:0019221">
    <property type="term" value="P:cytokine-mediated signaling pathway"/>
    <property type="evidence" value="ECO:0007669"/>
    <property type="project" value="TreeGrafter"/>
</dbReference>
<dbReference type="InterPro" id="IPR003598">
    <property type="entry name" value="Ig_sub2"/>
</dbReference>
<protein>
    <recommendedName>
        <fullName evidence="12">Ig-like domain-containing protein</fullName>
    </recommendedName>
</protein>
<organism evidence="13 14">
    <name type="scientific">Neovison vison</name>
    <name type="common">American mink</name>
    <name type="synonym">Mustela vison</name>
    <dbReference type="NCBI Taxonomy" id="452646"/>
    <lineage>
        <taxon>Eukaryota</taxon>
        <taxon>Metazoa</taxon>
        <taxon>Chordata</taxon>
        <taxon>Craniata</taxon>
        <taxon>Vertebrata</taxon>
        <taxon>Euteleostomi</taxon>
        <taxon>Mammalia</taxon>
        <taxon>Eutheria</taxon>
        <taxon>Laurasiatheria</taxon>
        <taxon>Carnivora</taxon>
        <taxon>Caniformia</taxon>
        <taxon>Musteloidea</taxon>
        <taxon>Mustelidae</taxon>
        <taxon>Mustelinae</taxon>
        <taxon>Neogale</taxon>
    </lineage>
</organism>
<dbReference type="SUPFAM" id="SSF48726">
    <property type="entry name" value="Immunoglobulin"/>
    <property type="match status" value="2"/>
</dbReference>
<sequence>MTAMEATPSHVGSFLEVWGKAAPAIHCWSLPGVSGKPTLLTQHGSVMMSGQSVTLQCRSDVGYDRFALSKEGAPDPPWQLGKQPQAGLSGADFPLGPVKPSHGGRYTCYGGHTLSSEWSAPRDPLDILLTGQLPYTHSLSVQPRRMVAPGENVTLLCLSRSSVDTFLLTKEGVADPLLSLRSQYRAGQHQAEFPMSPVTSAHGGTYRCYGSASTSPYLLSQPSDPLELLVSGESPPARGPHWYLYILIVAAVAFILLLGLLVCLQVQHQDRSKGRTLGEKGRG</sequence>
<evidence type="ECO:0000256" key="1">
    <source>
        <dbReference type="ARBA" id="ARBA00004162"/>
    </source>
</evidence>
<keyword evidence="7 11" id="KW-0472">Membrane</keyword>
<dbReference type="Proteomes" id="UP000694425">
    <property type="component" value="Unplaced"/>
</dbReference>
<dbReference type="Gene3D" id="2.60.40.10">
    <property type="entry name" value="Immunoglobulins"/>
    <property type="match status" value="2"/>
</dbReference>
<keyword evidence="10" id="KW-0393">Immunoglobulin domain</keyword>
<evidence type="ECO:0000256" key="7">
    <source>
        <dbReference type="ARBA" id="ARBA00023136"/>
    </source>
</evidence>
<dbReference type="SMART" id="SM00408">
    <property type="entry name" value="IGc2"/>
    <property type="match status" value="2"/>
</dbReference>
<evidence type="ECO:0000256" key="9">
    <source>
        <dbReference type="ARBA" id="ARBA00023180"/>
    </source>
</evidence>
<evidence type="ECO:0000256" key="2">
    <source>
        <dbReference type="ARBA" id="ARBA00022475"/>
    </source>
</evidence>
<proteinExistence type="predicted"/>
<dbReference type="InterPro" id="IPR050412">
    <property type="entry name" value="Ig-like_Receptors_ImmuneReg"/>
</dbReference>
<dbReference type="InterPro" id="IPR013151">
    <property type="entry name" value="Immunoglobulin_dom"/>
</dbReference>
<dbReference type="GO" id="GO:0032396">
    <property type="term" value="F:inhibitory MHC class I receptor activity"/>
    <property type="evidence" value="ECO:0007669"/>
    <property type="project" value="TreeGrafter"/>
</dbReference>
<dbReference type="GO" id="GO:0005886">
    <property type="term" value="C:plasma membrane"/>
    <property type="evidence" value="ECO:0007669"/>
    <property type="project" value="UniProtKB-SubCell"/>
</dbReference>
<keyword evidence="4" id="KW-0732">Signal</keyword>
<dbReference type="GeneTree" id="ENSGT01100000263478"/>
<dbReference type="PANTHER" id="PTHR11738:SF179">
    <property type="entry name" value="LEUKOCYTE IMMUNOGLOBULIN-LIKE RECEPTOR SUBFAMILY A MEMBER 5"/>
    <property type="match status" value="1"/>
</dbReference>
<name>A0A8C7ESS5_NEOVI</name>
<dbReference type="PROSITE" id="PS50835">
    <property type="entry name" value="IG_LIKE"/>
    <property type="match status" value="1"/>
</dbReference>
<evidence type="ECO:0000256" key="11">
    <source>
        <dbReference type="SAM" id="Phobius"/>
    </source>
</evidence>
<evidence type="ECO:0000256" key="4">
    <source>
        <dbReference type="ARBA" id="ARBA00022729"/>
    </source>
</evidence>
<dbReference type="AlphaFoldDB" id="A0A8C7ESS5"/>